<proteinExistence type="predicted"/>
<dbReference type="PROSITE" id="PS51257">
    <property type="entry name" value="PROKAR_LIPOPROTEIN"/>
    <property type="match status" value="1"/>
</dbReference>
<dbReference type="PANTHER" id="PTHR42923">
    <property type="entry name" value="PROTOPORPHYRINOGEN OXIDASE"/>
    <property type="match status" value="1"/>
</dbReference>
<name>A0A317XZF0_9BASI</name>
<dbReference type="GO" id="GO:0016491">
    <property type="term" value="F:oxidoreductase activity"/>
    <property type="evidence" value="ECO:0007669"/>
    <property type="project" value="TreeGrafter"/>
</dbReference>
<accession>A0A317XZF0</accession>
<dbReference type="PANTHER" id="PTHR42923:SF20">
    <property type="entry name" value="FLAVIN-CONTAINING AMINE OXIDASEDEHYDROGENASE"/>
    <property type="match status" value="1"/>
</dbReference>
<evidence type="ECO:0000313" key="3">
    <source>
        <dbReference type="Proteomes" id="UP000246740"/>
    </source>
</evidence>
<feature type="region of interest" description="Disordered" evidence="1">
    <location>
        <begin position="394"/>
        <end position="451"/>
    </location>
</feature>
<evidence type="ECO:0000256" key="1">
    <source>
        <dbReference type="SAM" id="MobiDB-lite"/>
    </source>
</evidence>
<sequence length="573" mass="65307">MSTSTQKQKKRVIVVGAGASGMSACHAFSNSPKEFDVVLYDKQCSLGGSATSYQLPDPAKYRSQYINDGVQGASPVFYNTFKVFEQVLGFRAQEVGMQISFGKGKESFWSNVFPSELVEKYSDDIKKFGRTLKTIKKFEVLFAVIPVHRMLKMFGFSDEFGERMVYPLVALFFGTGNDTKHISSAILERVFLDPSMRLFEFSEDSLLASVPTMMAFPELARVYAAWEDEVTKNGNICVETSREVTEIQRNTKEARKRGGNILVTSRSVDKDGKPLTTENEAERTEVFDELILACDADTSLKILGKSASWKERKILGSIVYRWDITTTHNDLEYMNRHYQMTYDPEYNAKTRNDKETQEKFEFAKNNWKPLYLIKMYEDDPALIEMSFDLTNYQPQFSGAGPTGPRERGAKSPDAAPPRERQGPQGKQGETQEKELSKLPSENPDDLKDPPVEDHVFQTIFLNRDLSEKWTKNEIRPNKILLEKWWKQQSHRWTHYAFVVPWLWLINGANNTNYCGGWTLVNMHEVAIVSGYAAAVALGAKYPFEEDQEAARLFNLYNALTHLSYKNAKKALMG</sequence>
<dbReference type="InParanoid" id="A0A317XZF0"/>
<dbReference type="Proteomes" id="UP000246740">
    <property type="component" value="Unassembled WGS sequence"/>
</dbReference>
<evidence type="ECO:0000313" key="2">
    <source>
        <dbReference type="EMBL" id="PWZ03502.1"/>
    </source>
</evidence>
<dbReference type="EMBL" id="KZ819188">
    <property type="protein sequence ID" value="PWZ03502.1"/>
    <property type="molecule type" value="Genomic_DNA"/>
</dbReference>
<dbReference type="InterPro" id="IPR036188">
    <property type="entry name" value="FAD/NAD-bd_sf"/>
</dbReference>
<dbReference type="SUPFAM" id="SSF51905">
    <property type="entry name" value="FAD/NAD(P)-binding domain"/>
    <property type="match status" value="1"/>
</dbReference>
<dbReference type="Pfam" id="PF13450">
    <property type="entry name" value="NAD_binding_8"/>
    <property type="match status" value="1"/>
</dbReference>
<gene>
    <name evidence="2" type="ORF">BCV70DRAFT_18495</name>
</gene>
<dbReference type="STRING" id="1882483.A0A317XZF0"/>
<keyword evidence="3" id="KW-1185">Reference proteome</keyword>
<protein>
    <recommendedName>
        <fullName evidence="4">FAD/NAD(P)-binding domain-containing protein</fullName>
    </recommendedName>
</protein>
<feature type="compositionally biased region" description="Basic and acidic residues" evidence="1">
    <location>
        <begin position="404"/>
        <end position="421"/>
    </location>
</feature>
<dbReference type="OrthoDB" id="2019015at2759"/>
<organism evidence="2 3">
    <name type="scientific">Testicularia cyperi</name>
    <dbReference type="NCBI Taxonomy" id="1882483"/>
    <lineage>
        <taxon>Eukaryota</taxon>
        <taxon>Fungi</taxon>
        <taxon>Dikarya</taxon>
        <taxon>Basidiomycota</taxon>
        <taxon>Ustilaginomycotina</taxon>
        <taxon>Ustilaginomycetes</taxon>
        <taxon>Ustilaginales</taxon>
        <taxon>Anthracoideaceae</taxon>
        <taxon>Testicularia</taxon>
    </lineage>
</organism>
<evidence type="ECO:0008006" key="4">
    <source>
        <dbReference type="Google" id="ProtNLM"/>
    </source>
</evidence>
<reference evidence="2 3" key="1">
    <citation type="journal article" date="2018" name="Mol. Biol. Evol.">
        <title>Broad Genomic Sampling Reveals a Smut Pathogenic Ancestry of the Fungal Clade Ustilaginomycotina.</title>
        <authorList>
            <person name="Kijpornyongpan T."/>
            <person name="Mondo S.J."/>
            <person name="Barry K."/>
            <person name="Sandor L."/>
            <person name="Lee J."/>
            <person name="Lipzen A."/>
            <person name="Pangilinan J."/>
            <person name="LaButti K."/>
            <person name="Hainaut M."/>
            <person name="Henrissat B."/>
            <person name="Grigoriev I.V."/>
            <person name="Spatafora J.W."/>
            <person name="Aime M.C."/>
        </authorList>
    </citation>
    <scope>NUCLEOTIDE SEQUENCE [LARGE SCALE GENOMIC DNA]</scope>
    <source>
        <strain evidence="2 3">MCA 3645</strain>
    </source>
</reference>
<dbReference type="Gene3D" id="3.50.50.60">
    <property type="entry name" value="FAD/NAD(P)-binding domain"/>
    <property type="match status" value="1"/>
</dbReference>
<dbReference type="InterPro" id="IPR050464">
    <property type="entry name" value="Zeta_carotene_desat/Oxidored"/>
</dbReference>
<dbReference type="AlphaFoldDB" id="A0A317XZF0"/>